<evidence type="ECO:0000256" key="8">
    <source>
        <dbReference type="PIRNR" id="PIRNR031066"/>
    </source>
</evidence>
<dbReference type="GO" id="GO:0045292">
    <property type="term" value="P:mRNA cis splicing, via spliceosome"/>
    <property type="evidence" value="ECO:0007669"/>
    <property type="project" value="UniProtKB-UniRule"/>
</dbReference>
<comment type="subcellular location">
    <subcellularLocation>
        <location evidence="1 8">Nucleus</location>
    </subcellularLocation>
</comment>
<dbReference type="CDD" id="cd12647">
    <property type="entry name" value="RRM_UHM_SPF45"/>
    <property type="match status" value="1"/>
</dbReference>
<dbReference type="Pfam" id="PF01585">
    <property type="entry name" value="G-patch"/>
    <property type="match status" value="1"/>
</dbReference>
<dbReference type="InterPro" id="IPR034653">
    <property type="entry name" value="SPF45_RRM"/>
</dbReference>
<dbReference type="Pfam" id="PF00076">
    <property type="entry name" value="RRM_1"/>
    <property type="match status" value="1"/>
</dbReference>
<proteinExistence type="predicted"/>
<keyword evidence="4 8" id="KW-0508">mRNA splicing</keyword>
<dbReference type="InterPro" id="IPR012677">
    <property type="entry name" value="Nucleotide-bd_a/b_plait_sf"/>
</dbReference>
<feature type="domain" description="G-patch" evidence="11">
    <location>
        <begin position="173"/>
        <end position="219"/>
    </location>
</feature>
<feature type="region of interest" description="Disordered" evidence="9">
    <location>
        <begin position="216"/>
        <end position="247"/>
    </location>
</feature>
<evidence type="ECO:0000256" key="1">
    <source>
        <dbReference type="ARBA" id="ARBA00004123"/>
    </source>
</evidence>
<dbReference type="EnsemblMetazoa" id="XM_014400943.2">
    <property type="protein sequence ID" value="XP_014256429.1"/>
    <property type="gene ID" value="LOC106670506"/>
</dbReference>
<feature type="compositionally biased region" description="Basic and acidic residues" evidence="9">
    <location>
        <begin position="110"/>
        <end position="141"/>
    </location>
</feature>
<gene>
    <name evidence="12" type="primary">106670506</name>
</gene>
<protein>
    <recommendedName>
        <fullName evidence="7 8">Splicing factor 45</fullName>
    </recommendedName>
    <alternativeName>
        <fullName evidence="8">RNA-binding motif protein 17</fullName>
    </alternativeName>
</protein>
<feature type="domain" description="RRM" evidence="10">
    <location>
        <begin position="261"/>
        <end position="346"/>
    </location>
</feature>
<name>A0A8I6S1I9_CIMLE</name>
<dbReference type="KEGG" id="clec:106670506"/>
<evidence type="ECO:0000256" key="5">
    <source>
        <dbReference type="ARBA" id="ARBA00023242"/>
    </source>
</evidence>
<dbReference type="Proteomes" id="UP000494040">
    <property type="component" value="Unassembled WGS sequence"/>
</dbReference>
<dbReference type="GO" id="GO:0071011">
    <property type="term" value="C:precatalytic spliceosome"/>
    <property type="evidence" value="ECO:0007669"/>
    <property type="project" value="TreeGrafter"/>
</dbReference>
<evidence type="ECO:0000256" key="6">
    <source>
        <dbReference type="ARBA" id="ARBA00065586"/>
    </source>
</evidence>
<dbReference type="InterPro" id="IPR040052">
    <property type="entry name" value="RBM17"/>
</dbReference>
<evidence type="ECO:0000313" key="12">
    <source>
        <dbReference type="EnsemblMetazoa" id="XP_014256429.1"/>
    </source>
</evidence>
<dbReference type="PROSITE" id="PS50174">
    <property type="entry name" value="G_PATCH"/>
    <property type="match status" value="1"/>
</dbReference>
<comment type="subunit">
    <text evidence="6">Binds SXL. Associates with the spliceosome. Interacts with SF3B1, SF1 and U2AF2.</text>
</comment>
<evidence type="ECO:0000256" key="2">
    <source>
        <dbReference type="ARBA" id="ARBA00022664"/>
    </source>
</evidence>
<feature type="compositionally biased region" description="Pro residues" evidence="9">
    <location>
        <begin position="222"/>
        <end position="244"/>
    </location>
</feature>
<dbReference type="InterPro" id="IPR003954">
    <property type="entry name" value="RRM_euk-type"/>
</dbReference>
<comment type="function">
    <text evidence="8">Splice factor that binds to the single-stranded 3'AG at the exon/intron border and promotes its utilization in the second catalytic step. Involved in the regulation of alternative splicing and the utilization of cryptic splice sites.</text>
</comment>
<dbReference type="GO" id="GO:0003723">
    <property type="term" value="F:RNA binding"/>
    <property type="evidence" value="ECO:0007669"/>
    <property type="project" value="UniProtKB-UniRule"/>
</dbReference>
<evidence type="ECO:0000259" key="11">
    <source>
        <dbReference type="PROSITE" id="PS50174"/>
    </source>
</evidence>
<dbReference type="PIRSF" id="PIRSF031066">
    <property type="entry name" value="Splicing_factor_SPF45"/>
    <property type="match status" value="1"/>
</dbReference>
<keyword evidence="3 8" id="KW-0694">RNA-binding</keyword>
<sequence length="356" mass="40452">MSLYDDLDTLRQKSDEVAGWSSGIKLFQSHLQLKKATNSTKRDNLKKTTSVLAPVFDLNSKKDEDEEETKENYLRTNYSEELDWDFTGEEYDPLWPNDYEKVVKDLREMREREKEKQDEERMKKREDKMKSRESRFEPVEDKPEEEEEKPRNLGAAIAPPPSLVEHVIPKTSGASVAAKIMAKYGFKEGQGLGKKEQGIAMALQVEKTSKRGGRIVHEKDMMPPPPVVPSLSPPPKPPSPPPAQSTPQISSITEIMKTPSKVVLLRNMVGPGEVDDDLEPEVKDECNQKYGDVIRVIIYERPDVVAEQAVRIFVEFKRIESAIKAVVDLNGRFFGGRQVQAGFYPHEKLDALQLLD</sequence>
<keyword evidence="13" id="KW-1185">Reference proteome</keyword>
<keyword evidence="8" id="KW-0747">Spliceosome</keyword>
<evidence type="ECO:0000256" key="3">
    <source>
        <dbReference type="ARBA" id="ARBA00022884"/>
    </source>
</evidence>
<dbReference type="InterPro" id="IPR000467">
    <property type="entry name" value="G_patch_dom"/>
</dbReference>
<evidence type="ECO:0000259" key="10">
    <source>
        <dbReference type="PROSITE" id="PS50102"/>
    </source>
</evidence>
<dbReference type="SUPFAM" id="SSF54928">
    <property type="entry name" value="RNA-binding domain, RBD"/>
    <property type="match status" value="1"/>
</dbReference>
<reference evidence="12" key="1">
    <citation type="submission" date="2022-01" db="UniProtKB">
        <authorList>
            <consortium name="EnsemblMetazoa"/>
        </authorList>
    </citation>
    <scope>IDENTIFICATION</scope>
</reference>
<dbReference type="PANTHER" id="PTHR13288:SF8">
    <property type="entry name" value="SPLICING FACTOR 45"/>
    <property type="match status" value="1"/>
</dbReference>
<comment type="subunit">
    <text evidence="8">Associates with the spliceosome.</text>
</comment>
<keyword evidence="2 8" id="KW-0507">mRNA processing</keyword>
<evidence type="ECO:0000313" key="13">
    <source>
        <dbReference type="Proteomes" id="UP000494040"/>
    </source>
</evidence>
<dbReference type="OrthoDB" id="5411533at2759"/>
<evidence type="ECO:0000256" key="4">
    <source>
        <dbReference type="ARBA" id="ARBA00023187"/>
    </source>
</evidence>
<evidence type="ECO:0000256" key="7">
    <source>
        <dbReference type="ARBA" id="ARBA00074919"/>
    </source>
</evidence>
<dbReference type="PANTHER" id="PTHR13288">
    <property type="entry name" value="SPLICING FACTOR 45 SPF45"/>
    <property type="match status" value="1"/>
</dbReference>
<keyword evidence="5 8" id="KW-0539">Nucleus</keyword>
<organism evidence="12 13">
    <name type="scientific">Cimex lectularius</name>
    <name type="common">Bed bug</name>
    <name type="synonym">Acanthia lectularia</name>
    <dbReference type="NCBI Taxonomy" id="79782"/>
    <lineage>
        <taxon>Eukaryota</taxon>
        <taxon>Metazoa</taxon>
        <taxon>Ecdysozoa</taxon>
        <taxon>Arthropoda</taxon>
        <taxon>Hexapoda</taxon>
        <taxon>Insecta</taxon>
        <taxon>Pterygota</taxon>
        <taxon>Neoptera</taxon>
        <taxon>Paraneoptera</taxon>
        <taxon>Hemiptera</taxon>
        <taxon>Heteroptera</taxon>
        <taxon>Panheteroptera</taxon>
        <taxon>Cimicomorpha</taxon>
        <taxon>Cimicidae</taxon>
        <taxon>Cimex</taxon>
    </lineage>
</organism>
<dbReference type="AlphaFoldDB" id="A0A8I6S1I9"/>
<dbReference type="OMA" id="GFGQRQN"/>
<accession>A0A8I6S1I9</accession>
<dbReference type="InterPro" id="IPR000504">
    <property type="entry name" value="RRM_dom"/>
</dbReference>
<dbReference type="SMART" id="SM00361">
    <property type="entry name" value="RRM_1"/>
    <property type="match status" value="1"/>
</dbReference>
<feature type="region of interest" description="Disordered" evidence="9">
    <location>
        <begin position="110"/>
        <end position="160"/>
    </location>
</feature>
<dbReference type="GO" id="GO:0000380">
    <property type="term" value="P:alternative mRNA splicing, via spliceosome"/>
    <property type="evidence" value="ECO:0007669"/>
    <property type="project" value="TreeGrafter"/>
</dbReference>
<evidence type="ECO:0000256" key="9">
    <source>
        <dbReference type="SAM" id="MobiDB-lite"/>
    </source>
</evidence>
<dbReference type="InterPro" id="IPR035979">
    <property type="entry name" value="RBD_domain_sf"/>
</dbReference>
<dbReference type="PROSITE" id="PS50102">
    <property type="entry name" value="RRM"/>
    <property type="match status" value="1"/>
</dbReference>
<dbReference type="FunFam" id="3.30.70.330:FF:000079">
    <property type="entry name" value="Putative splicing factor 45"/>
    <property type="match status" value="1"/>
</dbReference>
<dbReference type="SMART" id="SM00443">
    <property type="entry name" value="G_patch"/>
    <property type="match status" value="1"/>
</dbReference>
<dbReference type="GO" id="GO:0005654">
    <property type="term" value="C:nucleoplasm"/>
    <property type="evidence" value="ECO:0007669"/>
    <property type="project" value="UniProtKB-UniRule"/>
</dbReference>
<dbReference type="Gene3D" id="3.30.70.330">
    <property type="match status" value="1"/>
</dbReference>